<dbReference type="SUPFAM" id="SSF53335">
    <property type="entry name" value="S-adenosyl-L-methionine-dependent methyltransferases"/>
    <property type="match status" value="1"/>
</dbReference>
<evidence type="ECO:0008006" key="5">
    <source>
        <dbReference type="Google" id="ProtNLM"/>
    </source>
</evidence>
<keyword evidence="1" id="KW-0620">Polyamine biosynthesis</keyword>
<feature type="transmembrane region" description="Helical" evidence="2">
    <location>
        <begin position="62"/>
        <end position="82"/>
    </location>
</feature>
<comment type="caution">
    <text evidence="3">The sequence shown here is derived from an EMBL/GenBank/DDBJ whole genome shotgun (WGS) entry which is preliminary data.</text>
</comment>
<feature type="transmembrane region" description="Helical" evidence="2">
    <location>
        <begin position="397"/>
        <end position="416"/>
    </location>
</feature>
<accession>A0A8J7P8U8</accession>
<sequence length="800" mass="86357">MPARLLQLILLLLLGATSIILEVAASRLVGRFTGEHLAATLTLSFYMLGFARPFFKTPNESLNGLILATLALTISLFGIASINAPQTLCRIAEHLPGTFNSALLTVLASVSIYCLAYLSGAQLAKLSSQRPNSNFDYRHYLCYNAGAALGGYGVIYLLGFGLKTTLGVGIALLFGAQLVNRLNLRRENENEPVSPNENEPISVDFSDHTADSKSAVKKAAASWQPPSLLIFLSGLAGLLSQLIILRTSACLTGSAVTALALTTSGYITFMSLGNLCGYIVSVASGKSFLAKAACVYLACLVGESLFLDQFSKICGFYLHLSSNLDFVFIFLSMTISALPAFASGLLVTSIYGEFRGQAEGFRKTMAFNTAGAVLAPLIFLGLFSIPNLGIFLGLHRLQIAMHFLLLIAVFIAHLSLSSNVSKLRGRVTLFLMLLLSILLPVSDAGLTEGRINLPFYLPAAEKLLQSEKGLKTIYREDGFYSTIALEKSNDASLLVLKANGNIEATKTIKRDLAAPGQKIISAEPTHKLLFLLPYLLHESEPKQVLIIGLGLATTGDIAKAVLTAGNCQTIELEPEAIEAAAQAAKIAAVDKENAPIEGLSSSIKRGDGRLYLSLHKDEYDLVICQPSEPWVSGSASLFTREFLETARLRLTGDGIFCQWLQLYGLEPQALVDYVKTFEAVFPGSYIYRGRGASEIILVGAKQSRALNQITLQKKLSRLEPLLKRENLSLDELSACLHKAAGLGAKLGYTLKGQDVLDDNLSLQHRSLLRPDSKATEAANRNAQIINLQVNDQLPSSNLKE</sequence>
<feature type="transmembrane region" description="Helical" evidence="2">
    <location>
        <begin position="364"/>
        <end position="385"/>
    </location>
</feature>
<gene>
    <name evidence="3" type="ORF">J0M35_18055</name>
</gene>
<organism evidence="3 4">
    <name type="scientific">Candidatus Obscuribacter phosphatis</name>
    <dbReference type="NCBI Taxonomy" id="1906157"/>
    <lineage>
        <taxon>Bacteria</taxon>
        <taxon>Bacillati</taxon>
        <taxon>Candidatus Melainabacteria</taxon>
        <taxon>Candidatus Obscuribacterales</taxon>
        <taxon>Candidatus Obscuribacteraceae</taxon>
        <taxon>Candidatus Obscuribacter</taxon>
    </lineage>
</organism>
<feature type="transmembrane region" description="Helical" evidence="2">
    <location>
        <begin position="166"/>
        <end position="184"/>
    </location>
</feature>
<dbReference type="AlphaFoldDB" id="A0A8J7P8U8"/>
<evidence type="ECO:0000256" key="1">
    <source>
        <dbReference type="ARBA" id="ARBA00023115"/>
    </source>
</evidence>
<proteinExistence type="predicted"/>
<dbReference type="Gene3D" id="3.40.50.150">
    <property type="entry name" value="Vaccinia Virus protein VP39"/>
    <property type="match status" value="1"/>
</dbReference>
<evidence type="ECO:0000313" key="3">
    <source>
        <dbReference type="EMBL" id="MBN8662279.1"/>
    </source>
</evidence>
<evidence type="ECO:0000256" key="2">
    <source>
        <dbReference type="SAM" id="Phobius"/>
    </source>
</evidence>
<feature type="transmembrane region" description="Helical" evidence="2">
    <location>
        <begin position="228"/>
        <end position="249"/>
    </location>
</feature>
<keyword evidence="2" id="KW-0472">Membrane</keyword>
<dbReference type="GO" id="GO:0006596">
    <property type="term" value="P:polyamine biosynthetic process"/>
    <property type="evidence" value="ECO:0007669"/>
    <property type="project" value="UniProtKB-KW"/>
</dbReference>
<evidence type="ECO:0000313" key="4">
    <source>
        <dbReference type="Proteomes" id="UP000664277"/>
    </source>
</evidence>
<feature type="transmembrane region" description="Helical" evidence="2">
    <location>
        <begin position="327"/>
        <end position="352"/>
    </location>
</feature>
<reference evidence="3" key="1">
    <citation type="submission" date="2021-02" db="EMBL/GenBank/DDBJ databases">
        <title>Genome-Resolved Metagenomics of a Microbial Community Performing Photosynthetic Biological Nutrient Removal.</title>
        <authorList>
            <person name="Mcdaniel E.A."/>
        </authorList>
    </citation>
    <scope>NUCLEOTIDE SEQUENCE</scope>
    <source>
        <strain evidence="3">UWPOB_OBS1</strain>
    </source>
</reference>
<name>A0A8J7P8U8_9BACT</name>
<feature type="transmembrane region" description="Helical" evidence="2">
    <location>
        <begin position="141"/>
        <end position="160"/>
    </location>
</feature>
<feature type="transmembrane region" description="Helical" evidence="2">
    <location>
        <begin position="37"/>
        <end position="55"/>
    </location>
</feature>
<dbReference type="InterPro" id="IPR029063">
    <property type="entry name" value="SAM-dependent_MTases_sf"/>
</dbReference>
<protein>
    <recommendedName>
        <fullName evidence="5">Spermidine synthase</fullName>
    </recommendedName>
</protein>
<dbReference type="Pfam" id="PF01564">
    <property type="entry name" value="Spermine_synth"/>
    <property type="match status" value="1"/>
</dbReference>
<keyword evidence="2" id="KW-0812">Transmembrane</keyword>
<dbReference type="Proteomes" id="UP000664277">
    <property type="component" value="Unassembled WGS sequence"/>
</dbReference>
<feature type="transmembrane region" description="Helical" evidence="2">
    <location>
        <begin position="255"/>
        <end position="276"/>
    </location>
</feature>
<dbReference type="PANTHER" id="PTHR43317">
    <property type="entry name" value="THERMOSPERMINE SYNTHASE ACAULIS5"/>
    <property type="match status" value="1"/>
</dbReference>
<feature type="transmembrane region" description="Helical" evidence="2">
    <location>
        <begin position="428"/>
        <end position="446"/>
    </location>
</feature>
<dbReference type="PANTHER" id="PTHR43317:SF1">
    <property type="entry name" value="THERMOSPERMINE SYNTHASE ACAULIS5"/>
    <property type="match status" value="1"/>
</dbReference>
<dbReference type="EMBL" id="JAFLCK010000034">
    <property type="protein sequence ID" value="MBN8662279.1"/>
    <property type="molecule type" value="Genomic_DNA"/>
</dbReference>
<feature type="transmembrane region" description="Helical" evidence="2">
    <location>
        <begin position="288"/>
        <end position="307"/>
    </location>
</feature>
<keyword evidence="2" id="KW-1133">Transmembrane helix</keyword>
<feature type="transmembrane region" description="Helical" evidence="2">
    <location>
        <begin position="102"/>
        <end position="120"/>
    </location>
</feature>